<evidence type="ECO:0000256" key="1">
    <source>
        <dbReference type="SAM" id="MobiDB-lite"/>
    </source>
</evidence>
<dbReference type="SUPFAM" id="SSF48295">
    <property type="entry name" value="TrpR-like"/>
    <property type="match status" value="1"/>
</dbReference>
<proteinExistence type="predicted"/>
<gene>
    <name evidence="2" type="ORF">SAMN05428998_1391</name>
</gene>
<dbReference type="EMBL" id="FWZX01000039">
    <property type="protein sequence ID" value="SMF78812.1"/>
    <property type="molecule type" value="Genomic_DNA"/>
</dbReference>
<dbReference type="InterPro" id="IPR010921">
    <property type="entry name" value="Trp_repressor/repl_initiator"/>
</dbReference>
<dbReference type="GO" id="GO:0006313">
    <property type="term" value="P:DNA transposition"/>
    <property type="evidence" value="ECO:0007669"/>
    <property type="project" value="InterPro"/>
</dbReference>
<keyword evidence="3" id="KW-1185">Reference proteome</keyword>
<dbReference type="Proteomes" id="UP000192917">
    <property type="component" value="Unassembled WGS sequence"/>
</dbReference>
<dbReference type="GO" id="GO:0004803">
    <property type="term" value="F:transposase activity"/>
    <property type="evidence" value="ECO:0007669"/>
    <property type="project" value="InterPro"/>
</dbReference>
<dbReference type="AlphaFoldDB" id="A0A1Y6CPB2"/>
<dbReference type="RefSeq" id="WP_200808696.1">
    <property type="nucleotide sequence ID" value="NZ_FWZX01000039.1"/>
</dbReference>
<protein>
    <submittedName>
        <fullName evidence="2">Transposase</fullName>
    </submittedName>
</protein>
<dbReference type="PANTHER" id="PTHR37936:SF3">
    <property type="entry name" value="TRANSPOSASE INSC FOR INSERTION ELEMENT IS2A-RELATED"/>
    <property type="match status" value="1"/>
</dbReference>
<feature type="non-terminal residue" evidence="2">
    <location>
        <position position="83"/>
    </location>
</feature>
<dbReference type="GO" id="GO:0043565">
    <property type="term" value="F:sequence-specific DNA binding"/>
    <property type="evidence" value="ECO:0007669"/>
    <property type="project" value="InterPro"/>
</dbReference>
<reference evidence="2 3" key="1">
    <citation type="submission" date="2017-04" db="EMBL/GenBank/DDBJ databases">
        <authorList>
            <person name="Afonso C.L."/>
            <person name="Miller P.J."/>
            <person name="Scott M.A."/>
            <person name="Spackman E."/>
            <person name="Goraichik I."/>
            <person name="Dimitrov K.M."/>
            <person name="Suarez D.L."/>
            <person name="Swayne D.E."/>
        </authorList>
    </citation>
    <scope>NUCLEOTIDE SEQUENCE [LARGE SCALE GENOMIC DNA]</scope>
    <source>
        <strain evidence="2 3">USBA 355</strain>
    </source>
</reference>
<dbReference type="PANTHER" id="PTHR37936">
    <property type="entry name" value="TRANSPOSASE INSC FOR INSERTION ELEMENT IS2A-RELATED"/>
    <property type="match status" value="1"/>
</dbReference>
<evidence type="ECO:0000313" key="2">
    <source>
        <dbReference type="EMBL" id="SMF78812.1"/>
    </source>
</evidence>
<dbReference type="InterPro" id="IPR002514">
    <property type="entry name" value="Transposase_8"/>
</dbReference>
<accession>A0A1Y6CPB2</accession>
<feature type="region of interest" description="Disordered" evidence="1">
    <location>
        <begin position="1"/>
        <end position="37"/>
    </location>
</feature>
<evidence type="ECO:0000313" key="3">
    <source>
        <dbReference type="Proteomes" id="UP000192917"/>
    </source>
</evidence>
<dbReference type="Pfam" id="PF01527">
    <property type="entry name" value="HTH_Tnp_1"/>
    <property type="match status" value="1"/>
</dbReference>
<name>A0A1Y6CPB2_9PROT</name>
<sequence length="83" mass="9294">MERDGKMGGPLGVSKEGYAGRLEVLSGPTGRRQRTEADKARIVAESLLPDARVAEVARKHGVTRWQIYDWRKKLRKGHLALPD</sequence>
<organism evidence="2 3">
    <name type="scientific">Tistlia consotensis USBA 355</name>
    <dbReference type="NCBI Taxonomy" id="560819"/>
    <lineage>
        <taxon>Bacteria</taxon>
        <taxon>Pseudomonadati</taxon>
        <taxon>Pseudomonadota</taxon>
        <taxon>Alphaproteobacteria</taxon>
        <taxon>Rhodospirillales</taxon>
        <taxon>Rhodovibrionaceae</taxon>
        <taxon>Tistlia</taxon>
    </lineage>
</organism>